<sequence length="73" mass="7982">MTVHHLTNSAKLTIVLNGLDHSVSQSVVLQHDTDLALKQLNSKSPFPEGFQKQVFTTLVMGNNDFGEETLSGD</sequence>
<proteinExistence type="predicted"/>
<dbReference type="PANTHER" id="PTHR46704">
    <property type="entry name" value="CXC DOMAIN-CONTAINING PROTEIN-RELATED"/>
    <property type="match status" value="1"/>
</dbReference>
<reference evidence="1 2" key="1">
    <citation type="journal article" date="2022" name="Nat. Ecol. Evol.">
        <title>A masculinizing supergene underlies an exaggerated male reproductive morph in a spider.</title>
        <authorList>
            <person name="Hendrickx F."/>
            <person name="De Corte Z."/>
            <person name="Sonet G."/>
            <person name="Van Belleghem S.M."/>
            <person name="Kostlbacher S."/>
            <person name="Vangestel C."/>
        </authorList>
    </citation>
    <scope>NUCLEOTIDE SEQUENCE [LARGE SCALE GENOMIC DNA]</scope>
    <source>
        <strain evidence="1">W744_W776</strain>
    </source>
</reference>
<keyword evidence="2" id="KW-1185">Reference proteome</keyword>
<dbReference type="PANTHER" id="PTHR46704:SF9">
    <property type="entry name" value="BHLH DOMAIN-CONTAINING PROTEIN"/>
    <property type="match status" value="1"/>
</dbReference>
<evidence type="ECO:0000313" key="1">
    <source>
        <dbReference type="EMBL" id="KAG8174787.1"/>
    </source>
</evidence>
<name>A0AAV6TSB7_9ARAC</name>
<gene>
    <name evidence="1" type="ORF">JTE90_013187</name>
</gene>
<dbReference type="Proteomes" id="UP000827092">
    <property type="component" value="Unassembled WGS sequence"/>
</dbReference>
<comment type="caution">
    <text evidence="1">The sequence shown here is derived from an EMBL/GenBank/DDBJ whole genome shotgun (WGS) entry which is preliminary data.</text>
</comment>
<dbReference type="AlphaFoldDB" id="A0AAV6TSB7"/>
<evidence type="ECO:0000313" key="2">
    <source>
        <dbReference type="Proteomes" id="UP000827092"/>
    </source>
</evidence>
<accession>A0AAV6TSB7</accession>
<protein>
    <submittedName>
        <fullName evidence="1">Uncharacterized protein</fullName>
    </submittedName>
</protein>
<dbReference type="EMBL" id="JAFNEN010001143">
    <property type="protein sequence ID" value="KAG8174787.1"/>
    <property type="molecule type" value="Genomic_DNA"/>
</dbReference>
<organism evidence="1 2">
    <name type="scientific">Oedothorax gibbosus</name>
    <dbReference type="NCBI Taxonomy" id="931172"/>
    <lineage>
        <taxon>Eukaryota</taxon>
        <taxon>Metazoa</taxon>
        <taxon>Ecdysozoa</taxon>
        <taxon>Arthropoda</taxon>
        <taxon>Chelicerata</taxon>
        <taxon>Arachnida</taxon>
        <taxon>Araneae</taxon>
        <taxon>Araneomorphae</taxon>
        <taxon>Entelegynae</taxon>
        <taxon>Araneoidea</taxon>
        <taxon>Linyphiidae</taxon>
        <taxon>Erigoninae</taxon>
        <taxon>Oedothorax</taxon>
    </lineage>
</organism>